<evidence type="ECO:0000313" key="4">
    <source>
        <dbReference type="Proteomes" id="UP001600888"/>
    </source>
</evidence>
<feature type="compositionally biased region" description="Polar residues" evidence="1">
    <location>
        <begin position="47"/>
        <end position="66"/>
    </location>
</feature>
<evidence type="ECO:0000256" key="1">
    <source>
        <dbReference type="SAM" id="MobiDB-lite"/>
    </source>
</evidence>
<dbReference type="PANTHER" id="PTHR38788:SF3">
    <property type="entry name" value="CLR5 DOMAIN-CONTAINING PROTEIN"/>
    <property type="match status" value="1"/>
</dbReference>
<evidence type="ECO:0000259" key="2">
    <source>
        <dbReference type="Pfam" id="PF14420"/>
    </source>
</evidence>
<accession>A0ABR4EB93</accession>
<dbReference type="Proteomes" id="UP001600888">
    <property type="component" value="Unassembled WGS sequence"/>
</dbReference>
<organism evidence="3 4">
    <name type="scientific">Diaporthe vaccinii</name>
    <dbReference type="NCBI Taxonomy" id="105482"/>
    <lineage>
        <taxon>Eukaryota</taxon>
        <taxon>Fungi</taxon>
        <taxon>Dikarya</taxon>
        <taxon>Ascomycota</taxon>
        <taxon>Pezizomycotina</taxon>
        <taxon>Sordariomycetes</taxon>
        <taxon>Sordariomycetidae</taxon>
        <taxon>Diaporthales</taxon>
        <taxon>Diaporthaceae</taxon>
        <taxon>Diaporthe</taxon>
        <taxon>Diaporthe eres species complex</taxon>
    </lineage>
</organism>
<comment type="caution">
    <text evidence="3">The sequence shown here is derived from an EMBL/GenBank/DDBJ whole genome shotgun (WGS) entry which is preliminary data.</text>
</comment>
<sequence length="606" mass="66528">MASVDSYHGAGGSNSSSRPDWEARASIPFIMGGGSSSPSAPPPSDVSRVTATQAELPSPASTNAVQGRTVDDHDSDENTSPKTSAGGRCPSRYDWSKHMPTIKHLYIEEDKTLKEVMGIMEKEHNFIATARMYKIRLKKWGYTKNVSVKSEEIEPLLRLLDEAEHKGDARATSSEVQLATGRVVGLDRLAAHLRRKAQRQHQSLAVDTRLASAHAAAAAASSSSTSLARYRRGAGGSGSGSLSAGSPSPTSLAINSPDMYRISEIVFADVHAYVCGRILEPKGLKLVQRSDYDMTSPVFSMVHAASEFLKQGRLDEALALLRVAPARLKNVIMYEPPNILHCLFMVIVHLLSTSGSEQLVSSIKALLAYAAATADENSRHWSPQYPVRRILRSLADLSASKDFALRDMTVHAWRCLLRSHDLTLGSPDCAQTFPNWLDLGESAGFDVLPSDLLEKMHWEVYRKRVAELGEGDMQSWSQLFYLAELERQKVKARGTPTHRLQRCLEMTLAGIEGAEPGKGLVAKYNCQRSLAEIYNDQGRRGPSEAFLRAAIETAAVRHGRNDERVLQMLFELENRLAEWGEGDDKLAEPRERSAGIIVALNNEPSG</sequence>
<dbReference type="Pfam" id="PF14420">
    <property type="entry name" value="Clr5"/>
    <property type="match status" value="1"/>
</dbReference>
<feature type="region of interest" description="Disordered" evidence="1">
    <location>
        <begin position="1"/>
        <end position="92"/>
    </location>
</feature>
<keyword evidence="4" id="KW-1185">Reference proteome</keyword>
<dbReference type="PANTHER" id="PTHR38788">
    <property type="entry name" value="CLR5 DOMAIN-CONTAINING PROTEIN"/>
    <property type="match status" value="1"/>
</dbReference>
<reference evidence="3 4" key="1">
    <citation type="submission" date="2024-03" db="EMBL/GenBank/DDBJ databases">
        <title>A high-quality draft genome sequence of Diaporthe vaccinii, a causative agent of upright dieback and viscid rot disease in cranberry plants.</title>
        <authorList>
            <person name="Sarrasin M."/>
            <person name="Lang B.F."/>
            <person name="Burger G."/>
        </authorList>
    </citation>
    <scope>NUCLEOTIDE SEQUENCE [LARGE SCALE GENOMIC DNA]</scope>
    <source>
        <strain evidence="3 4">IS7</strain>
    </source>
</reference>
<protein>
    <recommendedName>
        <fullName evidence="2">Clr5 domain-containing protein</fullName>
    </recommendedName>
</protein>
<evidence type="ECO:0000313" key="3">
    <source>
        <dbReference type="EMBL" id="KAL2279713.1"/>
    </source>
</evidence>
<dbReference type="EMBL" id="JBAWTH010000073">
    <property type="protein sequence ID" value="KAL2279713.1"/>
    <property type="molecule type" value="Genomic_DNA"/>
</dbReference>
<feature type="domain" description="Clr5" evidence="2">
    <location>
        <begin position="92"/>
        <end position="144"/>
    </location>
</feature>
<proteinExistence type="predicted"/>
<name>A0ABR4EB93_9PEZI</name>
<gene>
    <name evidence="3" type="ORF">FJTKL_13254</name>
</gene>
<dbReference type="InterPro" id="IPR025676">
    <property type="entry name" value="Clr5_dom"/>
</dbReference>